<evidence type="ECO:0000313" key="1">
    <source>
        <dbReference type="EMBL" id="MBX49648.1"/>
    </source>
</evidence>
<accession>A0A2P2P4H7</accession>
<proteinExistence type="predicted"/>
<dbReference type="EMBL" id="GGEC01069164">
    <property type="protein sequence ID" value="MBX49648.1"/>
    <property type="molecule type" value="Transcribed_RNA"/>
</dbReference>
<protein>
    <submittedName>
        <fullName evidence="1">Uncharacterized protein</fullName>
    </submittedName>
</protein>
<sequence length="24" mass="2990">MRNVFGRERRELVSVRIQALFIWL</sequence>
<organism evidence="1">
    <name type="scientific">Rhizophora mucronata</name>
    <name type="common">Asiatic mangrove</name>
    <dbReference type="NCBI Taxonomy" id="61149"/>
    <lineage>
        <taxon>Eukaryota</taxon>
        <taxon>Viridiplantae</taxon>
        <taxon>Streptophyta</taxon>
        <taxon>Embryophyta</taxon>
        <taxon>Tracheophyta</taxon>
        <taxon>Spermatophyta</taxon>
        <taxon>Magnoliopsida</taxon>
        <taxon>eudicotyledons</taxon>
        <taxon>Gunneridae</taxon>
        <taxon>Pentapetalae</taxon>
        <taxon>rosids</taxon>
        <taxon>fabids</taxon>
        <taxon>Malpighiales</taxon>
        <taxon>Rhizophoraceae</taxon>
        <taxon>Rhizophora</taxon>
    </lineage>
</organism>
<reference evidence="1" key="1">
    <citation type="submission" date="2018-02" db="EMBL/GenBank/DDBJ databases">
        <title>Rhizophora mucronata_Transcriptome.</title>
        <authorList>
            <person name="Meera S.P."/>
            <person name="Sreeshan A."/>
            <person name="Augustine A."/>
        </authorList>
    </citation>
    <scope>NUCLEOTIDE SEQUENCE</scope>
    <source>
        <tissue evidence="1">Leaf</tissue>
    </source>
</reference>
<dbReference type="AlphaFoldDB" id="A0A2P2P4H7"/>
<name>A0A2P2P4H7_RHIMU</name>